<dbReference type="EMBL" id="KB445565">
    <property type="protein sequence ID" value="EMC90966.1"/>
    <property type="molecule type" value="Genomic_DNA"/>
</dbReference>
<gene>
    <name evidence="2" type="ORF">BAUCODRAFT_127465</name>
</gene>
<evidence type="ECO:0000313" key="2">
    <source>
        <dbReference type="EMBL" id="EMC90966.1"/>
    </source>
</evidence>
<keyword evidence="3" id="KW-1185">Reference proteome</keyword>
<evidence type="ECO:0000256" key="1">
    <source>
        <dbReference type="SAM" id="MobiDB-lite"/>
    </source>
</evidence>
<reference evidence="2 3" key="1">
    <citation type="journal article" date="2012" name="PLoS Pathog.">
        <title>Diverse lifestyles and strategies of plant pathogenesis encoded in the genomes of eighteen Dothideomycetes fungi.</title>
        <authorList>
            <person name="Ohm R.A."/>
            <person name="Feau N."/>
            <person name="Henrissat B."/>
            <person name="Schoch C.L."/>
            <person name="Horwitz B.A."/>
            <person name="Barry K.W."/>
            <person name="Condon B.J."/>
            <person name="Copeland A.C."/>
            <person name="Dhillon B."/>
            <person name="Glaser F."/>
            <person name="Hesse C.N."/>
            <person name="Kosti I."/>
            <person name="LaButti K."/>
            <person name="Lindquist E.A."/>
            <person name="Lucas S."/>
            <person name="Salamov A.A."/>
            <person name="Bradshaw R.E."/>
            <person name="Ciuffetti L."/>
            <person name="Hamelin R.C."/>
            <person name="Kema G.H.J."/>
            <person name="Lawrence C."/>
            <person name="Scott J.A."/>
            <person name="Spatafora J.W."/>
            <person name="Turgeon B.G."/>
            <person name="de Wit P.J.G.M."/>
            <person name="Zhong S."/>
            <person name="Goodwin S.B."/>
            <person name="Grigoriev I.V."/>
        </authorList>
    </citation>
    <scope>NUCLEOTIDE SEQUENCE [LARGE SCALE GENOMIC DNA]</scope>
    <source>
        <strain evidence="2 3">UAMH 10762</strain>
    </source>
</reference>
<sequence>MAEGLNLGQFDALDDGSMARFMLFVWNRSAFNKEEAAVATTHFKSWIGNNTAPKVYSTAKYPDPRKVKGRGKVNQPALESAATAASTREHAESGRARDVASPAAAAADDPSTPFHSIERPRASRDLDSPYITPVEPFATTSDTAMPPPGPSTGTVMYPPSLPKDQSGA</sequence>
<name>M2M352_BAUPA</name>
<feature type="region of interest" description="Disordered" evidence="1">
    <location>
        <begin position="59"/>
        <end position="168"/>
    </location>
</feature>
<feature type="compositionally biased region" description="Basic and acidic residues" evidence="1">
    <location>
        <begin position="116"/>
        <end position="127"/>
    </location>
</feature>
<dbReference type="KEGG" id="bcom:BAUCODRAFT_127465"/>
<dbReference type="AlphaFoldDB" id="M2M352"/>
<dbReference type="GeneID" id="19108155"/>
<dbReference type="HOGENOM" id="CLU_1586170_0_0_1"/>
<organism evidence="2 3">
    <name type="scientific">Baudoinia panamericana (strain UAMH 10762)</name>
    <name type="common">Angels' share fungus</name>
    <name type="synonym">Baudoinia compniacensis (strain UAMH 10762)</name>
    <dbReference type="NCBI Taxonomy" id="717646"/>
    <lineage>
        <taxon>Eukaryota</taxon>
        <taxon>Fungi</taxon>
        <taxon>Dikarya</taxon>
        <taxon>Ascomycota</taxon>
        <taxon>Pezizomycotina</taxon>
        <taxon>Dothideomycetes</taxon>
        <taxon>Dothideomycetidae</taxon>
        <taxon>Mycosphaerellales</taxon>
        <taxon>Teratosphaeriaceae</taxon>
        <taxon>Baudoinia</taxon>
    </lineage>
</organism>
<protein>
    <submittedName>
        <fullName evidence="2">Uncharacterized protein</fullName>
    </submittedName>
</protein>
<feature type="compositionally biased region" description="Low complexity" evidence="1">
    <location>
        <begin position="100"/>
        <end position="111"/>
    </location>
</feature>
<proteinExistence type="predicted"/>
<accession>M2M352</accession>
<dbReference type="Proteomes" id="UP000011761">
    <property type="component" value="Unassembled WGS sequence"/>
</dbReference>
<evidence type="ECO:0000313" key="3">
    <source>
        <dbReference type="Proteomes" id="UP000011761"/>
    </source>
</evidence>
<feature type="compositionally biased region" description="Basic and acidic residues" evidence="1">
    <location>
        <begin position="87"/>
        <end position="98"/>
    </location>
</feature>
<dbReference type="RefSeq" id="XP_007681890.1">
    <property type="nucleotide sequence ID" value="XM_007683700.1"/>
</dbReference>